<dbReference type="PRINTS" id="PR00125">
    <property type="entry name" value="ATPASEDELTA"/>
</dbReference>
<dbReference type="EMBL" id="LGRX02021301">
    <property type="protein sequence ID" value="KAK3256821.1"/>
    <property type="molecule type" value="Genomic_DNA"/>
</dbReference>
<keyword evidence="5" id="KW-0406">Ion transport</keyword>
<evidence type="ECO:0000256" key="4">
    <source>
        <dbReference type="ARBA" id="ARBA00022781"/>
    </source>
</evidence>
<reference evidence="8 9" key="1">
    <citation type="journal article" date="2015" name="Genome Biol. Evol.">
        <title>Comparative Genomics of a Bacterivorous Green Alga Reveals Evolutionary Causalities and Consequences of Phago-Mixotrophic Mode of Nutrition.</title>
        <authorList>
            <person name="Burns J.A."/>
            <person name="Paasch A."/>
            <person name="Narechania A."/>
            <person name="Kim E."/>
        </authorList>
    </citation>
    <scope>NUCLEOTIDE SEQUENCE [LARGE SCALE GENOMIC DNA]</scope>
    <source>
        <strain evidence="8 9">PLY_AMNH</strain>
    </source>
</reference>
<keyword evidence="4" id="KW-0375">Hydrogen ion transport</keyword>
<accession>A0AAE0FCE4</accession>
<evidence type="ECO:0000256" key="1">
    <source>
        <dbReference type="ARBA" id="ARBA00004370"/>
    </source>
</evidence>
<comment type="caution">
    <text evidence="8">The sequence shown here is derived from an EMBL/GenBank/DDBJ whole genome shotgun (WGS) entry which is preliminary data.</text>
</comment>
<keyword evidence="7" id="KW-0066">ATP synthesis</keyword>
<dbReference type="GO" id="GO:0016020">
    <property type="term" value="C:membrane"/>
    <property type="evidence" value="ECO:0007669"/>
    <property type="project" value="UniProtKB-SubCell"/>
</dbReference>
<dbReference type="SUPFAM" id="SSF47928">
    <property type="entry name" value="N-terminal domain of the delta subunit of the F1F0-ATP synthase"/>
    <property type="match status" value="1"/>
</dbReference>
<dbReference type="Pfam" id="PF00213">
    <property type="entry name" value="OSCP"/>
    <property type="match status" value="1"/>
</dbReference>
<dbReference type="AlphaFoldDB" id="A0AAE0FCE4"/>
<dbReference type="InterPro" id="IPR026015">
    <property type="entry name" value="ATP_synth_OSCP/delta_N_sf"/>
</dbReference>
<name>A0AAE0FCE4_9CHLO</name>
<evidence type="ECO:0000313" key="8">
    <source>
        <dbReference type="EMBL" id="KAK3256821.1"/>
    </source>
</evidence>
<evidence type="ECO:0000256" key="3">
    <source>
        <dbReference type="ARBA" id="ARBA00022448"/>
    </source>
</evidence>
<proteinExistence type="inferred from homology"/>
<evidence type="ECO:0000313" key="9">
    <source>
        <dbReference type="Proteomes" id="UP001190700"/>
    </source>
</evidence>
<sequence>MFRNIALAAGRQLRQSSFAAQRGFSAAAAEEVSAPIRQFGLPARYAAALYVAATKAGSLSAVDAELKQVMDIANSNAGFKGFLVDPSVAKSVKATKMGELLEAMKFSQTSKNFFGVLASNGRLSQTLLVAEKFENLMRASRGEVMATVTTAEPLTAAELADVKKACEKKLAAGQKLVLATKVDPSIIGGLILDIGEKHMDLSINSKIRKMEILLSEAI</sequence>
<dbReference type="HAMAP" id="MF_01416">
    <property type="entry name" value="ATP_synth_delta_bact"/>
    <property type="match status" value="1"/>
</dbReference>
<evidence type="ECO:0000256" key="6">
    <source>
        <dbReference type="ARBA" id="ARBA00023136"/>
    </source>
</evidence>
<comment type="similarity">
    <text evidence="2">Belongs to the ATPase delta chain family.</text>
</comment>
<keyword evidence="6" id="KW-0472">Membrane</keyword>
<evidence type="ECO:0000256" key="7">
    <source>
        <dbReference type="ARBA" id="ARBA00023310"/>
    </source>
</evidence>
<protein>
    <submittedName>
        <fullName evidence="8">ATP synthase F0 subcomplex subunit OSCP atp5</fullName>
    </submittedName>
</protein>
<dbReference type="InterPro" id="IPR000711">
    <property type="entry name" value="ATPase_OSCP/dsu"/>
</dbReference>
<dbReference type="NCBIfam" id="TIGR01145">
    <property type="entry name" value="ATP_synt_delta"/>
    <property type="match status" value="1"/>
</dbReference>
<comment type="subcellular location">
    <subcellularLocation>
        <location evidence="1">Membrane</location>
    </subcellularLocation>
</comment>
<keyword evidence="9" id="KW-1185">Reference proteome</keyword>
<keyword evidence="3" id="KW-0813">Transport</keyword>
<dbReference type="GO" id="GO:0046933">
    <property type="term" value="F:proton-transporting ATP synthase activity, rotational mechanism"/>
    <property type="evidence" value="ECO:0007669"/>
    <property type="project" value="InterPro"/>
</dbReference>
<dbReference type="Proteomes" id="UP001190700">
    <property type="component" value="Unassembled WGS sequence"/>
</dbReference>
<evidence type="ECO:0000256" key="5">
    <source>
        <dbReference type="ARBA" id="ARBA00023065"/>
    </source>
</evidence>
<dbReference type="PANTHER" id="PTHR11910">
    <property type="entry name" value="ATP SYNTHASE DELTA CHAIN"/>
    <property type="match status" value="1"/>
</dbReference>
<dbReference type="Gene3D" id="1.10.520.20">
    <property type="entry name" value="N-terminal domain of the delta subunit of the F1F0-ATP synthase"/>
    <property type="match status" value="1"/>
</dbReference>
<organism evidence="8 9">
    <name type="scientific">Cymbomonas tetramitiformis</name>
    <dbReference type="NCBI Taxonomy" id="36881"/>
    <lineage>
        <taxon>Eukaryota</taxon>
        <taxon>Viridiplantae</taxon>
        <taxon>Chlorophyta</taxon>
        <taxon>Pyramimonadophyceae</taxon>
        <taxon>Pyramimonadales</taxon>
        <taxon>Pyramimonadaceae</taxon>
        <taxon>Cymbomonas</taxon>
    </lineage>
</organism>
<evidence type="ECO:0000256" key="2">
    <source>
        <dbReference type="ARBA" id="ARBA00007046"/>
    </source>
</evidence>
<gene>
    <name evidence="8" type="ORF">CYMTET_34072</name>
</gene>